<proteinExistence type="inferred from homology"/>
<organism evidence="9 10">
    <name type="scientific">Massilia glaciei</name>
    <dbReference type="NCBI Taxonomy" id="1524097"/>
    <lineage>
        <taxon>Bacteria</taxon>
        <taxon>Pseudomonadati</taxon>
        <taxon>Pseudomonadota</taxon>
        <taxon>Betaproteobacteria</taxon>
        <taxon>Burkholderiales</taxon>
        <taxon>Oxalobacteraceae</taxon>
        <taxon>Telluria group</taxon>
        <taxon>Massilia</taxon>
    </lineage>
</organism>
<reference evidence="9 10" key="1">
    <citation type="submission" date="2018-04" db="EMBL/GenBank/DDBJ databases">
        <title>Massilia violaceinigra sp. nov., a novel purple-pigmented bacterium isolated from Tianshan glacier, Xinjiang, China.</title>
        <authorList>
            <person name="Wang H."/>
        </authorList>
    </citation>
    <scope>NUCLEOTIDE SEQUENCE [LARGE SCALE GENOMIC DNA]</scope>
    <source>
        <strain evidence="9 10">B448-2</strain>
    </source>
</reference>
<comment type="caution">
    <text evidence="9">The sequence shown here is derived from an EMBL/GenBank/DDBJ whole genome shotgun (WGS) entry which is preliminary data.</text>
</comment>
<dbReference type="InterPro" id="IPR031704">
    <property type="entry name" value="Glyco_hydro_36_N"/>
</dbReference>
<dbReference type="EC" id="3.2.1.22" evidence="2 5"/>
<feature type="binding site" evidence="7">
    <location>
        <position position="494"/>
    </location>
    <ligand>
        <name>substrate</name>
    </ligand>
</feature>
<evidence type="ECO:0000256" key="7">
    <source>
        <dbReference type="PIRSR" id="PIRSR005536-2"/>
    </source>
</evidence>
<dbReference type="PRINTS" id="PR00743">
    <property type="entry name" value="GLHYDRLASE36"/>
</dbReference>
<dbReference type="FunFam" id="3.20.20.70:FF:000118">
    <property type="entry name" value="Alpha-galactosidase"/>
    <property type="match status" value="1"/>
</dbReference>
<dbReference type="Pfam" id="PF16875">
    <property type="entry name" value="Glyco_hydro_36N"/>
    <property type="match status" value="1"/>
</dbReference>
<feature type="binding site" evidence="7">
    <location>
        <position position="516"/>
    </location>
    <ligand>
        <name>substrate</name>
    </ligand>
</feature>
<evidence type="ECO:0000256" key="3">
    <source>
        <dbReference type="ARBA" id="ARBA00022801"/>
    </source>
</evidence>
<dbReference type="AlphaFoldDB" id="A0A2U2I715"/>
<dbReference type="CDD" id="cd14791">
    <property type="entry name" value="GH36"/>
    <property type="match status" value="1"/>
</dbReference>
<gene>
    <name evidence="9" type="ORF">C7C56_001530</name>
</gene>
<feature type="binding site" evidence="7">
    <location>
        <position position="172"/>
    </location>
    <ligand>
        <name>substrate</name>
    </ligand>
</feature>
<dbReference type="RefSeq" id="WP_106755744.1">
    <property type="nucleotide sequence ID" value="NZ_PXWF02000021.1"/>
</dbReference>
<feature type="binding site" evidence="7">
    <location>
        <position position="417"/>
    </location>
    <ligand>
        <name>substrate</name>
    </ligand>
</feature>
<dbReference type="PANTHER" id="PTHR43053">
    <property type="entry name" value="GLYCOSIDASE FAMILY 31"/>
    <property type="match status" value="1"/>
</dbReference>
<feature type="binding site" evidence="7">
    <location>
        <begin position="450"/>
        <end position="454"/>
    </location>
    <ligand>
        <name>substrate</name>
    </ligand>
</feature>
<name>A0A2U2I715_9BURK</name>
<keyword evidence="3 5" id="KW-0378">Hydrolase</keyword>
<dbReference type="InterPro" id="IPR002252">
    <property type="entry name" value="Glyco_hydro_36"/>
</dbReference>
<feature type="binding site" evidence="7">
    <location>
        <begin position="340"/>
        <end position="341"/>
    </location>
    <ligand>
        <name>substrate</name>
    </ligand>
</feature>
<dbReference type="EMBL" id="PXWF02000021">
    <property type="protein sequence ID" value="PWF55485.1"/>
    <property type="molecule type" value="Genomic_DNA"/>
</dbReference>
<dbReference type="Gene3D" id="2.70.98.60">
    <property type="entry name" value="alpha-galactosidase from lactobacil brevis"/>
    <property type="match status" value="1"/>
</dbReference>
<sequence>MPSPDTDSARLRAGAAGQQIDWLLTPGAAPRWAHWGCAFGGDIAAAGDPLPPATLDNDPRLELCPVEGSGWMHHPALQGFRPSAAGNLDWAPAWTGCTLTRDGADVSVVLESPAAGLRWEQRWSLAASGALWTVTTSIENLGITPYQLCWLAAVTLPLPPQACRVLTLGGPWAGEFKEHWDHLPGAMFRRDNRRGRSSHDCFPGVMVGGAGLGEDSGEGWGLHLGFSGSHSLLIEPLTDGRRQLQAGELLHGGEQLLAPGQRYSAPPAYAAYSARGLAGLSAAFHAVLRDQILQWPGAARVARPVHINTWEALYFDHDHQRLAALAKAAAAVGVERFVLDDGWFHGRAHDRAGLGDWWPDRAKYPDGLGPLASLVESLGMQFCLWVEPEMVNPDSELYRAHPQWALAVPGDKPLLGRNQLVLDLTLAEVTDYLFNKIDLLLGGTPIRYLKWDMNRDMGPGTSKGRATHGAQVRALYRLLERVRRAHPLVEIETCASGGGRVDFGILAHTHRVWTSDCNDALERVAIQRGFLRFFPPEIMGAHIGPAPAHTTGRAHRIDFRAAVALIGHCGIEADVSTMDVIERERLAAWIAQHKRLRGVIHGAAVHQGDIVDGVTYTACWNEEQRAGVLCVFRTAAAHQRYQSPLQLPWLAAIPSLVVRAAPVNDVALPEGWGDLAPGRRMAGAALAAAGLPLPPMRPESAWIVELRVSEPESGDS</sequence>
<dbReference type="GO" id="GO:0004557">
    <property type="term" value="F:alpha-galactosidase activity"/>
    <property type="evidence" value="ECO:0007669"/>
    <property type="project" value="UniProtKB-UniRule"/>
</dbReference>
<dbReference type="GO" id="GO:0016052">
    <property type="term" value="P:carbohydrate catabolic process"/>
    <property type="evidence" value="ECO:0007669"/>
    <property type="project" value="InterPro"/>
</dbReference>
<dbReference type="InterPro" id="IPR017853">
    <property type="entry name" value="GH"/>
</dbReference>
<evidence type="ECO:0000313" key="10">
    <source>
        <dbReference type="Proteomes" id="UP000241421"/>
    </source>
</evidence>
<evidence type="ECO:0000256" key="2">
    <source>
        <dbReference type="ARBA" id="ARBA00012755"/>
    </source>
</evidence>
<comment type="catalytic activity">
    <reaction evidence="1 5">
        <text>Hydrolysis of terminal, non-reducing alpha-D-galactose residues in alpha-D-galactosides, including galactose oligosaccharides, galactomannans and galactolipids.</text>
        <dbReference type="EC" id="3.2.1.22"/>
    </reaction>
</comment>
<protein>
    <recommendedName>
        <fullName evidence="2 5">Alpha-galactosidase</fullName>
        <ecNumber evidence="2 5">3.2.1.22</ecNumber>
    </recommendedName>
</protein>
<keyword evidence="4 5" id="KW-0326">Glycosidase</keyword>
<dbReference type="SUPFAM" id="SSF51445">
    <property type="entry name" value="(Trans)glycosidases"/>
    <property type="match status" value="1"/>
</dbReference>
<feature type="active site" description="Nucleophile" evidence="6">
    <location>
        <position position="452"/>
    </location>
</feature>
<dbReference type="Gene3D" id="3.20.20.70">
    <property type="entry name" value="Aldolase class I"/>
    <property type="match status" value="1"/>
</dbReference>
<dbReference type="PANTHER" id="PTHR43053:SF3">
    <property type="entry name" value="ALPHA-GALACTOSIDASE C-RELATED"/>
    <property type="match status" value="1"/>
</dbReference>
<dbReference type="OrthoDB" id="9758822at2"/>
<dbReference type="InterPro" id="IPR013785">
    <property type="entry name" value="Aldolase_TIM"/>
</dbReference>
<evidence type="ECO:0000259" key="8">
    <source>
        <dbReference type="Pfam" id="PF16875"/>
    </source>
</evidence>
<feature type="active site" description="Proton donor" evidence="6">
    <location>
        <position position="516"/>
    </location>
</feature>
<evidence type="ECO:0000256" key="1">
    <source>
        <dbReference type="ARBA" id="ARBA00001255"/>
    </source>
</evidence>
<evidence type="ECO:0000313" key="9">
    <source>
        <dbReference type="EMBL" id="PWF55485.1"/>
    </source>
</evidence>
<feature type="domain" description="Glycosyl hydrolase family 36 N-terminal" evidence="8">
    <location>
        <begin position="30"/>
        <end position="254"/>
    </location>
</feature>
<dbReference type="InterPro" id="IPR050985">
    <property type="entry name" value="Alpha-glycosidase_related"/>
</dbReference>
<evidence type="ECO:0000256" key="4">
    <source>
        <dbReference type="ARBA" id="ARBA00023295"/>
    </source>
</evidence>
<comment type="similarity">
    <text evidence="5">Belongs to the glycosyl hydrolase.</text>
</comment>
<evidence type="ECO:0000256" key="5">
    <source>
        <dbReference type="PIRNR" id="PIRNR005536"/>
    </source>
</evidence>
<keyword evidence="10" id="KW-1185">Reference proteome</keyword>
<dbReference type="Proteomes" id="UP000241421">
    <property type="component" value="Unassembled WGS sequence"/>
</dbReference>
<evidence type="ECO:0000256" key="6">
    <source>
        <dbReference type="PIRSR" id="PIRSR005536-1"/>
    </source>
</evidence>
<accession>A0A2U2I715</accession>
<dbReference type="PIRSF" id="PIRSF005536">
    <property type="entry name" value="Agal"/>
    <property type="match status" value="1"/>
</dbReference>
<dbReference type="InterPro" id="IPR038417">
    <property type="entry name" value="Alpga-gal_N_sf"/>
</dbReference>
<dbReference type="Pfam" id="PF02065">
    <property type="entry name" value="Melibiase"/>
    <property type="match status" value="1"/>
</dbReference>